<dbReference type="PANTHER" id="PTHR45527">
    <property type="entry name" value="NONRIBOSOMAL PEPTIDE SYNTHETASE"/>
    <property type="match status" value="1"/>
</dbReference>
<organism evidence="5 6">
    <name type="scientific">Micromonospora profundi</name>
    <dbReference type="NCBI Taxonomy" id="1420889"/>
    <lineage>
        <taxon>Bacteria</taxon>
        <taxon>Bacillati</taxon>
        <taxon>Actinomycetota</taxon>
        <taxon>Actinomycetes</taxon>
        <taxon>Micromonosporales</taxon>
        <taxon>Micromonosporaceae</taxon>
        <taxon>Micromonospora</taxon>
    </lineage>
</organism>
<dbReference type="FunFam" id="2.30.38.10:FF:000001">
    <property type="entry name" value="Non-ribosomal peptide synthetase PvdI"/>
    <property type="match status" value="1"/>
</dbReference>
<name>A0AAJ6I0K1_9ACTN</name>
<dbReference type="InterPro" id="IPR025110">
    <property type="entry name" value="AMP-bd_C"/>
</dbReference>
<dbReference type="PANTHER" id="PTHR45527:SF1">
    <property type="entry name" value="FATTY ACID SYNTHASE"/>
    <property type="match status" value="1"/>
</dbReference>
<dbReference type="RefSeq" id="WP_306273771.1">
    <property type="nucleotide sequence ID" value="NZ_CP130472.1"/>
</dbReference>
<dbReference type="InterPro" id="IPR036736">
    <property type="entry name" value="ACP-like_sf"/>
</dbReference>
<evidence type="ECO:0000256" key="3">
    <source>
        <dbReference type="ARBA" id="ARBA00022553"/>
    </source>
</evidence>
<dbReference type="SUPFAM" id="SSF47336">
    <property type="entry name" value="ACP-like"/>
    <property type="match status" value="1"/>
</dbReference>
<dbReference type="InterPro" id="IPR010071">
    <property type="entry name" value="AA_adenyl_dom"/>
</dbReference>
<evidence type="ECO:0000313" key="6">
    <source>
        <dbReference type="Proteomes" id="UP001235874"/>
    </source>
</evidence>
<reference evidence="5 6" key="1">
    <citation type="submission" date="2023-07" db="EMBL/GenBank/DDBJ databases">
        <title>Micromonospora profundi TRM 95458 converts glycerol to a new osmotic compound.</title>
        <authorList>
            <person name="Lu D."/>
        </authorList>
    </citation>
    <scope>NUCLEOTIDE SEQUENCE [LARGE SCALE GENOMIC DNA]</scope>
    <source>
        <strain evidence="5 6">TRM95458</strain>
    </source>
</reference>
<dbReference type="Pfam" id="PF00550">
    <property type="entry name" value="PP-binding"/>
    <property type="match status" value="1"/>
</dbReference>
<dbReference type="Pfam" id="PF13193">
    <property type="entry name" value="AMP-binding_C"/>
    <property type="match status" value="1"/>
</dbReference>
<accession>A0AAJ6I0K1</accession>
<dbReference type="GO" id="GO:0044550">
    <property type="term" value="P:secondary metabolite biosynthetic process"/>
    <property type="evidence" value="ECO:0007669"/>
    <property type="project" value="TreeGrafter"/>
</dbReference>
<evidence type="ECO:0000256" key="1">
    <source>
        <dbReference type="ARBA" id="ARBA00001957"/>
    </source>
</evidence>
<dbReference type="NCBIfam" id="TIGR01733">
    <property type="entry name" value="AA-adenyl-dom"/>
    <property type="match status" value="1"/>
</dbReference>
<dbReference type="GO" id="GO:0005737">
    <property type="term" value="C:cytoplasm"/>
    <property type="evidence" value="ECO:0007669"/>
    <property type="project" value="TreeGrafter"/>
</dbReference>
<keyword evidence="6" id="KW-1185">Reference proteome</keyword>
<dbReference type="InterPro" id="IPR009081">
    <property type="entry name" value="PP-bd_ACP"/>
</dbReference>
<dbReference type="InterPro" id="IPR020806">
    <property type="entry name" value="PKS_PP-bd"/>
</dbReference>
<dbReference type="Proteomes" id="UP001235874">
    <property type="component" value="Chromosome"/>
</dbReference>
<dbReference type="AlphaFoldDB" id="A0AAJ6I0K1"/>
<keyword evidence="3" id="KW-0597">Phosphoprotein</keyword>
<dbReference type="FunFam" id="3.40.50.980:FF:000001">
    <property type="entry name" value="Non-ribosomal peptide synthetase"/>
    <property type="match status" value="1"/>
</dbReference>
<dbReference type="Pfam" id="PF00501">
    <property type="entry name" value="AMP-binding"/>
    <property type="match status" value="1"/>
</dbReference>
<evidence type="ECO:0000259" key="4">
    <source>
        <dbReference type="PROSITE" id="PS50075"/>
    </source>
</evidence>
<dbReference type="Gene3D" id="3.40.50.1820">
    <property type="entry name" value="alpha/beta hydrolase"/>
    <property type="match status" value="1"/>
</dbReference>
<dbReference type="InterPro" id="IPR045851">
    <property type="entry name" value="AMP-bd_C_sf"/>
</dbReference>
<sequence>MTTVATTDAPDEPVFARSPLPPAERERILHHLNPYRRPDIDSTTMAQPFEEQVRRTPDAEAVVSEDASLTYAELNTRANQLAWLLRSAGARPGTFVAVSMERSVDLMVALYAVAKSGAAYVPIDPELPDARMAFMLEDSAPVAVLVDGTTRPRVPEGSWLVLAVDQDGERWAGEPTHDLPPEPGNHLIHMLYTSGTTGRPKAVAYPVDGALADTYWFHSRYPYGPGDTVLLKTSYGFDVSIWEIFWPLYCGARVAICPPGAHRDPVRLRDFIDQHQVTGMFMVPTMMQPFYDHTSRGSCPSLRRVFCGGEPVTPRVRDGFHERFDAELVNCCGPTELGCVAETVLAVEPNAPVMIGSPPEHRRVYILDDNLEPTPIGVAGELFVGGEVGIAQGYHRRPALSAERFLADPFTDQPGARMYRTGDLCRYREDGVLEHLGRIGRQVKVRGVRIELAEIEAVLAEHDDVSQCVVTVVPDRDAEIAAFVTAAPGRSVSAAALLSHAATLLPTAMHPSTVTVVGQIPTFVHGKVDISALLSQIDRTGGADTLPLVPPANAIEEQVARIFCEILGRDAVSVTESFFALGGHSLLVFKLIELCTAQFQVDLSVRDVLAGLTVRDLAGTIARLSPSEATP</sequence>
<dbReference type="SMART" id="SM00823">
    <property type="entry name" value="PKS_PP"/>
    <property type="match status" value="1"/>
</dbReference>
<dbReference type="InterPro" id="IPR000873">
    <property type="entry name" value="AMP-dep_synth/lig_dom"/>
</dbReference>
<dbReference type="FunFam" id="3.40.50.12780:FF:000012">
    <property type="entry name" value="Non-ribosomal peptide synthetase"/>
    <property type="match status" value="1"/>
</dbReference>
<dbReference type="InterPro" id="IPR029058">
    <property type="entry name" value="AB_hydrolase_fold"/>
</dbReference>
<dbReference type="GO" id="GO:0031177">
    <property type="term" value="F:phosphopantetheine binding"/>
    <property type="evidence" value="ECO:0007669"/>
    <property type="project" value="InterPro"/>
</dbReference>
<comment type="cofactor">
    <cofactor evidence="1">
        <name>pantetheine 4'-phosphate</name>
        <dbReference type="ChEBI" id="CHEBI:47942"/>
    </cofactor>
</comment>
<dbReference type="InterPro" id="IPR020845">
    <property type="entry name" value="AMP-binding_CS"/>
</dbReference>
<dbReference type="PROSITE" id="PS50075">
    <property type="entry name" value="CARRIER"/>
    <property type="match status" value="1"/>
</dbReference>
<evidence type="ECO:0000313" key="5">
    <source>
        <dbReference type="EMBL" id="WLS48445.1"/>
    </source>
</evidence>
<dbReference type="Gene3D" id="3.40.50.12780">
    <property type="entry name" value="N-terminal domain of ligase-like"/>
    <property type="match status" value="1"/>
</dbReference>
<protein>
    <submittedName>
        <fullName evidence="5">Non-ribosomal peptide synthetase</fullName>
    </submittedName>
</protein>
<keyword evidence="2" id="KW-0596">Phosphopantetheine</keyword>
<dbReference type="EMBL" id="CP130472">
    <property type="protein sequence ID" value="WLS48445.1"/>
    <property type="molecule type" value="Genomic_DNA"/>
</dbReference>
<dbReference type="PROSITE" id="PS00455">
    <property type="entry name" value="AMP_BINDING"/>
    <property type="match status" value="1"/>
</dbReference>
<dbReference type="SUPFAM" id="SSF56801">
    <property type="entry name" value="Acetyl-CoA synthetase-like"/>
    <property type="match status" value="1"/>
</dbReference>
<dbReference type="GO" id="GO:0043041">
    <property type="term" value="P:amino acid activation for nonribosomal peptide biosynthetic process"/>
    <property type="evidence" value="ECO:0007669"/>
    <property type="project" value="TreeGrafter"/>
</dbReference>
<dbReference type="InterPro" id="IPR042099">
    <property type="entry name" value="ANL_N_sf"/>
</dbReference>
<proteinExistence type="predicted"/>
<evidence type="ECO:0000256" key="2">
    <source>
        <dbReference type="ARBA" id="ARBA00022450"/>
    </source>
</evidence>
<gene>
    <name evidence="5" type="ORF">Q3V37_15115</name>
</gene>
<dbReference type="Gene3D" id="3.30.300.30">
    <property type="match status" value="1"/>
</dbReference>
<feature type="domain" description="Carrier" evidence="4">
    <location>
        <begin position="550"/>
        <end position="625"/>
    </location>
</feature>
<dbReference type="KEGG" id="mprn:Q3V37_15115"/>